<name>A0ABQ5DQW7_9ASTR</name>
<proteinExistence type="predicted"/>
<reference evidence="1" key="2">
    <citation type="submission" date="2022-01" db="EMBL/GenBank/DDBJ databases">
        <authorList>
            <person name="Yamashiro T."/>
            <person name="Shiraishi A."/>
            <person name="Satake H."/>
            <person name="Nakayama K."/>
        </authorList>
    </citation>
    <scope>NUCLEOTIDE SEQUENCE</scope>
</reference>
<gene>
    <name evidence="1" type="ORF">Tco_0939329</name>
</gene>
<protein>
    <submittedName>
        <fullName evidence="1">Uncharacterized protein</fullName>
    </submittedName>
</protein>
<evidence type="ECO:0000313" key="1">
    <source>
        <dbReference type="EMBL" id="GJT39464.1"/>
    </source>
</evidence>
<organism evidence="1 2">
    <name type="scientific">Tanacetum coccineum</name>
    <dbReference type="NCBI Taxonomy" id="301880"/>
    <lineage>
        <taxon>Eukaryota</taxon>
        <taxon>Viridiplantae</taxon>
        <taxon>Streptophyta</taxon>
        <taxon>Embryophyta</taxon>
        <taxon>Tracheophyta</taxon>
        <taxon>Spermatophyta</taxon>
        <taxon>Magnoliopsida</taxon>
        <taxon>eudicotyledons</taxon>
        <taxon>Gunneridae</taxon>
        <taxon>Pentapetalae</taxon>
        <taxon>asterids</taxon>
        <taxon>campanulids</taxon>
        <taxon>Asterales</taxon>
        <taxon>Asteraceae</taxon>
        <taxon>Asteroideae</taxon>
        <taxon>Anthemideae</taxon>
        <taxon>Anthemidinae</taxon>
        <taxon>Tanacetum</taxon>
    </lineage>
</organism>
<sequence>MQTFKNGTDTPYLLAGDGVVRYHQLVLLRYPKYYIRCIVEVEHRILQSSGGCGCGFSGRDAMMSPEDLLRKLSGVGFEEAEHEIVSILCGDSVSRRSRSGINSAREPSPGWKNKHAGNKFFMKLDYG</sequence>
<evidence type="ECO:0000313" key="2">
    <source>
        <dbReference type="Proteomes" id="UP001151760"/>
    </source>
</evidence>
<accession>A0ABQ5DQW7</accession>
<comment type="caution">
    <text evidence="1">The sequence shown here is derived from an EMBL/GenBank/DDBJ whole genome shotgun (WGS) entry which is preliminary data.</text>
</comment>
<dbReference type="Proteomes" id="UP001151760">
    <property type="component" value="Unassembled WGS sequence"/>
</dbReference>
<dbReference type="EMBL" id="BQNB010015389">
    <property type="protein sequence ID" value="GJT39464.1"/>
    <property type="molecule type" value="Genomic_DNA"/>
</dbReference>
<reference evidence="1" key="1">
    <citation type="journal article" date="2022" name="Int. J. Mol. Sci.">
        <title>Draft Genome of Tanacetum Coccineum: Genomic Comparison of Closely Related Tanacetum-Family Plants.</title>
        <authorList>
            <person name="Yamashiro T."/>
            <person name="Shiraishi A."/>
            <person name="Nakayama K."/>
            <person name="Satake H."/>
        </authorList>
    </citation>
    <scope>NUCLEOTIDE SEQUENCE</scope>
</reference>
<keyword evidence="2" id="KW-1185">Reference proteome</keyword>